<dbReference type="InterPro" id="IPR001932">
    <property type="entry name" value="PPM-type_phosphatase-like_dom"/>
</dbReference>
<evidence type="ECO:0000256" key="5">
    <source>
        <dbReference type="ARBA" id="ARBA00048336"/>
    </source>
</evidence>
<dbReference type="InterPro" id="IPR015655">
    <property type="entry name" value="PP2C"/>
</dbReference>
<sequence length="66" mass="7555">MSRAFGDYYIMYYGVISAPEVTQRRTDSNDQFVILHNVGAWDVLTNDETTKIVTYIEVGMILMVAM</sequence>
<evidence type="ECO:0000256" key="4">
    <source>
        <dbReference type="ARBA" id="ARBA00047761"/>
    </source>
</evidence>
<reference evidence="6" key="1">
    <citation type="submission" date="2015-12" db="EMBL/GenBank/DDBJ databases">
        <title>Update maize B73 reference genome by single molecule sequencing technologies.</title>
        <authorList>
            <consortium name="Maize Genome Sequencing Project"/>
            <person name="Ware D."/>
        </authorList>
    </citation>
    <scope>NUCLEOTIDE SEQUENCE</scope>
    <source>
        <tissue evidence="6">Seedling</tissue>
    </source>
</reference>
<evidence type="ECO:0000313" key="6">
    <source>
        <dbReference type="EMBL" id="AQK45833.1"/>
    </source>
</evidence>
<dbReference type="AlphaFoldDB" id="A0A1D6JDD2"/>
<dbReference type="Gene3D" id="3.60.40.10">
    <property type="entry name" value="PPM-type phosphatase domain"/>
    <property type="match status" value="1"/>
</dbReference>
<dbReference type="SUPFAM" id="SSF81606">
    <property type="entry name" value="PP2C-like"/>
    <property type="match status" value="1"/>
</dbReference>
<dbReference type="InterPro" id="IPR036457">
    <property type="entry name" value="PPM-type-like_dom_sf"/>
</dbReference>
<comment type="catalytic activity">
    <reaction evidence="4">
        <text>O-phospho-L-seryl-[protein] + H2O = L-seryl-[protein] + phosphate</text>
        <dbReference type="Rhea" id="RHEA:20629"/>
        <dbReference type="Rhea" id="RHEA-COMP:9863"/>
        <dbReference type="Rhea" id="RHEA-COMP:11604"/>
        <dbReference type="ChEBI" id="CHEBI:15377"/>
        <dbReference type="ChEBI" id="CHEBI:29999"/>
        <dbReference type="ChEBI" id="CHEBI:43474"/>
        <dbReference type="ChEBI" id="CHEBI:83421"/>
        <dbReference type="EC" id="3.1.3.16"/>
    </reaction>
</comment>
<dbReference type="InParanoid" id="A0A1D6JDD2"/>
<organism evidence="6">
    <name type="scientific">Zea mays</name>
    <name type="common">Maize</name>
    <dbReference type="NCBI Taxonomy" id="4577"/>
    <lineage>
        <taxon>Eukaryota</taxon>
        <taxon>Viridiplantae</taxon>
        <taxon>Streptophyta</taxon>
        <taxon>Embryophyta</taxon>
        <taxon>Tracheophyta</taxon>
        <taxon>Spermatophyta</taxon>
        <taxon>Magnoliopsida</taxon>
        <taxon>Liliopsida</taxon>
        <taxon>Poales</taxon>
        <taxon>Poaceae</taxon>
        <taxon>PACMAD clade</taxon>
        <taxon>Panicoideae</taxon>
        <taxon>Andropogonodae</taxon>
        <taxon>Andropogoneae</taxon>
        <taxon>Tripsacinae</taxon>
        <taxon>Zea</taxon>
    </lineage>
</organism>
<dbReference type="EC" id="3.1.3.16" evidence="1"/>
<protein>
    <recommendedName>
        <fullName evidence="1">protein-serine/threonine phosphatase</fullName>
        <ecNumber evidence="1">3.1.3.16</ecNumber>
    </recommendedName>
</protein>
<dbReference type="GO" id="GO:0004722">
    <property type="term" value="F:protein serine/threonine phosphatase activity"/>
    <property type="evidence" value="ECO:0007669"/>
    <property type="project" value="UniProtKB-EC"/>
</dbReference>
<evidence type="ECO:0000256" key="2">
    <source>
        <dbReference type="ARBA" id="ARBA00022801"/>
    </source>
</evidence>
<dbReference type="Pfam" id="PF00481">
    <property type="entry name" value="PP2C"/>
    <property type="match status" value="1"/>
</dbReference>
<name>A0A1D6JDD2_MAIZE</name>
<keyword evidence="2" id="KW-0378">Hydrolase</keyword>
<keyword evidence="3" id="KW-0904">Protein phosphatase</keyword>
<evidence type="ECO:0000256" key="3">
    <source>
        <dbReference type="ARBA" id="ARBA00022912"/>
    </source>
</evidence>
<comment type="catalytic activity">
    <reaction evidence="5">
        <text>O-phospho-L-threonyl-[protein] + H2O = L-threonyl-[protein] + phosphate</text>
        <dbReference type="Rhea" id="RHEA:47004"/>
        <dbReference type="Rhea" id="RHEA-COMP:11060"/>
        <dbReference type="Rhea" id="RHEA-COMP:11605"/>
        <dbReference type="ChEBI" id="CHEBI:15377"/>
        <dbReference type="ChEBI" id="CHEBI:30013"/>
        <dbReference type="ChEBI" id="CHEBI:43474"/>
        <dbReference type="ChEBI" id="CHEBI:61977"/>
        <dbReference type="EC" id="3.1.3.16"/>
    </reaction>
</comment>
<accession>A0A1D6JDD2</accession>
<evidence type="ECO:0000256" key="1">
    <source>
        <dbReference type="ARBA" id="ARBA00013081"/>
    </source>
</evidence>
<proteinExistence type="predicted"/>
<gene>
    <name evidence="6" type="ORF">ZEAMMB73_Zm00001d026196</name>
</gene>
<dbReference type="EMBL" id="CM000786">
    <property type="protein sequence ID" value="AQK45833.1"/>
    <property type="molecule type" value="Genomic_DNA"/>
</dbReference>
<dbReference type="SMR" id="A0A1D6JDD2"/>
<dbReference type="PANTHER" id="PTHR47992">
    <property type="entry name" value="PROTEIN PHOSPHATASE"/>
    <property type="match status" value="1"/>
</dbReference>